<dbReference type="Gene3D" id="3.40.50.1110">
    <property type="entry name" value="SGNH hydrolase"/>
    <property type="match status" value="1"/>
</dbReference>
<evidence type="ECO:0000256" key="1">
    <source>
        <dbReference type="ARBA" id="ARBA00038184"/>
    </source>
</evidence>
<gene>
    <name evidence="3" type="ORF">METZ01_LOCUS9650</name>
</gene>
<accession>A0A381NQB9</accession>
<dbReference type="InterPro" id="IPR036514">
    <property type="entry name" value="SGNH_hydro_sf"/>
</dbReference>
<dbReference type="AlphaFoldDB" id="A0A381NQB9"/>
<sequence>MTRNRRCQTLTLFGGSLLTICLAPVQAQSQNTALIPAPFQEQRHEGFLEIARGGDIDCLLMGDSITDWWARSGEAVYEENFGSLKCANFGIAADRTQGVLWRFENGELDGYTPRVMMLMIGTNNLRFRGPPNTPEEISMAIAAIVTRFRAKFPEAKVLLLGIFPRGAEATDPLREPIRQINNIIATLDDGEYVRYMDIGDQFLESDGSISVEVMADALHPTERGYQIWADAVMPTFRELLGRN</sequence>
<comment type="similarity">
    <text evidence="1">Belongs to the 'GDSL' lipolytic enzyme family. Platelet-activating factor acetylhydrolase IB beta/gamma subunits subfamily.</text>
</comment>
<dbReference type="PANTHER" id="PTHR11852">
    <property type="entry name" value="PLATELET-ACTIVATING FACTOR ACETYLHYDROLASE"/>
    <property type="match status" value="1"/>
</dbReference>
<dbReference type="SUPFAM" id="SSF52266">
    <property type="entry name" value="SGNH hydrolase"/>
    <property type="match status" value="1"/>
</dbReference>
<feature type="domain" description="SGNH hydrolase-type esterase" evidence="2">
    <location>
        <begin position="61"/>
        <end position="227"/>
    </location>
</feature>
<dbReference type="Pfam" id="PF13472">
    <property type="entry name" value="Lipase_GDSL_2"/>
    <property type="match status" value="1"/>
</dbReference>
<evidence type="ECO:0000313" key="3">
    <source>
        <dbReference type="EMBL" id="SUZ56796.1"/>
    </source>
</evidence>
<evidence type="ECO:0000259" key="2">
    <source>
        <dbReference type="Pfam" id="PF13472"/>
    </source>
</evidence>
<dbReference type="PANTHER" id="PTHR11852:SF0">
    <property type="entry name" value="PLATELET-ACTIVATING FACTOR ACETYLHYDROLASE IB SUBUNIT BETA HOMOLOG"/>
    <property type="match status" value="1"/>
</dbReference>
<proteinExistence type="inferred from homology"/>
<dbReference type="EMBL" id="UINC01000523">
    <property type="protein sequence ID" value="SUZ56796.1"/>
    <property type="molecule type" value="Genomic_DNA"/>
</dbReference>
<dbReference type="InterPro" id="IPR013830">
    <property type="entry name" value="SGNH_hydro"/>
</dbReference>
<reference evidence="3" key="1">
    <citation type="submission" date="2018-05" db="EMBL/GenBank/DDBJ databases">
        <authorList>
            <person name="Lanie J.A."/>
            <person name="Ng W.-L."/>
            <person name="Kazmierczak K.M."/>
            <person name="Andrzejewski T.M."/>
            <person name="Davidsen T.M."/>
            <person name="Wayne K.J."/>
            <person name="Tettelin H."/>
            <person name="Glass J.I."/>
            <person name="Rusch D."/>
            <person name="Podicherti R."/>
            <person name="Tsui H.-C.T."/>
            <person name="Winkler M.E."/>
        </authorList>
    </citation>
    <scope>NUCLEOTIDE SEQUENCE</scope>
</reference>
<organism evidence="3">
    <name type="scientific">marine metagenome</name>
    <dbReference type="NCBI Taxonomy" id="408172"/>
    <lineage>
        <taxon>unclassified sequences</taxon>
        <taxon>metagenomes</taxon>
        <taxon>ecological metagenomes</taxon>
    </lineage>
</organism>
<name>A0A381NQB9_9ZZZZ</name>
<protein>
    <recommendedName>
        <fullName evidence="2">SGNH hydrolase-type esterase domain-containing protein</fullName>
    </recommendedName>
</protein>